<dbReference type="EMBL" id="JRTT01000128">
    <property type="protein sequence ID" value="KHD73862.1"/>
    <property type="molecule type" value="Genomic_DNA"/>
</dbReference>
<accession>A0A0A6X198</accession>
<name>A0A0A6X198_ACTUT</name>
<dbReference type="eggNOG" id="COG3391">
    <property type="taxonomic scope" value="Bacteria"/>
</dbReference>
<dbReference type="AlphaFoldDB" id="A0A0A6X198"/>
<sequence>TLNNHLKVYDYGATATFTARLGSTYKNRTVEFWADPYGDDQGRRLLKKVVVDSRGEATVALKVHRNTAVQAIFTGDALFADRLAASVVYVKVPVSLAATNHYTTTKIDGVGYKVFRKNAGPILTVTMPKHPNRTAYLATEVFVQGKWRAQGAGYARPDAAGRFQVRMNTTNAGGLRFRVRAAYVAGGSGDNLNATSYTPYQYLYISK</sequence>
<proteinExistence type="predicted"/>
<dbReference type="STRING" id="1869.MB27_33100"/>
<gene>
    <name evidence="1" type="ORF">MB27_33100</name>
</gene>
<dbReference type="Proteomes" id="UP000054537">
    <property type="component" value="Unassembled WGS sequence"/>
</dbReference>
<organism evidence="1 2">
    <name type="scientific">Actinoplanes utahensis</name>
    <dbReference type="NCBI Taxonomy" id="1869"/>
    <lineage>
        <taxon>Bacteria</taxon>
        <taxon>Bacillati</taxon>
        <taxon>Actinomycetota</taxon>
        <taxon>Actinomycetes</taxon>
        <taxon>Micromonosporales</taxon>
        <taxon>Micromonosporaceae</taxon>
        <taxon>Actinoplanes</taxon>
    </lineage>
</organism>
<protein>
    <submittedName>
        <fullName evidence="1">Uncharacterized protein</fullName>
    </submittedName>
</protein>
<dbReference type="RefSeq" id="WP_043531266.1">
    <property type="nucleotide sequence ID" value="NZ_BOMZ01000015.1"/>
</dbReference>
<keyword evidence="2" id="KW-1185">Reference proteome</keyword>
<evidence type="ECO:0000313" key="1">
    <source>
        <dbReference type="EMBL" id="KHD73862.1"/>
    </source>
</evidence>
<feature type="non-terminal residue" evidence="1">
    <location>
        <position position="1"/>
    </location>
</feature>
<comment type="caution">
    <text evidence="1">The sequence shown here is derived from an EMBL/GenBank/DDBJ whole genome shotgun (WGS) entry which is preliminary data.</text>
</comment>
<reference evidence="1 2" key="1">
    <citation type="submission" date="2014-10" db="EMBL/GenBank/DDBJ databases">
        <title>Draft genome sequence of Actinoplanes utahensis NRRL 12052.</title>
        <authorList>
            <person name="Velasco-Bucheli B."/>
            <person name="del Cerro C."/>
            <person name="Hormigo D."/>
            <person name="Garcia J.L."/>
            <person name="Acebal C."/>
            <person name="Arroyo M."/>
            <person name="de la Mata I."/>
        </authorList>
    </citation>
    <scope>NUCLEOTIDE SEQUENCE [LARGE SCALE GENOMIC DNA]</scope>
    <source>
        <strain evidence="1 2">NRRL 12052</strain>
    </source>
</reference>
<evidence type="ECO:0000313" key="2">
    <source>
        <dbReference type="Proteomes" id="UP000054537"/>
    </source>
</evidence>